<dbReference type="SUPFAM" id="SSF63411">
    <property type="entry name" value="LuxS/MPP-like metallohydrolase"/>
    <property type="match status" value="2"/>
</dbReference>
<accession>K1TG34</accession>
<comment type="caution">
    <text evidence="2">The sequence shown here is derived from an EMBL/GenBank/DDBJ whole genome shotgun (WGS) entry which is preliminary data.</text>
</comment>
<dbReference type="InterPro" id="IPR011249">
    <property type="entry name" value="Metalloenz_LuxS/M16"/>
</dbReference>
<dbReference type="GO" id="GO:0046872">
    <property type="term" value="F:metal ion binding"/>
    <property type="evidence" value="ECO:0007669"/>
    <property type="project" value="InterPro"/>
</dbReference>
<protein>
    <submittedName>
        <fullName evidence="2">Peptidase, M16 family</fullName>
    </submittedName>
</protein>
<dbReference type="PANTHER" id="PTHR43690:SF17">
    <property type="entry name" value="PROTEIN YHJJ"/>
    <property type="match status" value="1"/>
</dbReference>
<dbReference type="PANTHER" id="PTHR43690">
    <property type="entry name" value="NARDILYSIN"/>
    <property type="match status" value="1"/>
</dbReference>
<gene>
    <name evidence="2" type="ORF">LEA_13967</name>
</gene>
<organism evidence="2">
    <name type="scientific">human gut metagenome</name>
    <dbReference type="NCBI Taxonomy" id="408170"/>
    <lineage>
        <taxon>unclassified sequences</taxon>
        <taxon>metagenomes</taxon>
        <taxon>organismal metagenomes</taxon>
    </lineage>
</organism>
<feature type="non-terminal residue" evidence="2">
    <location>
        <position position="340"/>
    </location>
</feature>
<evidence type="ECO:0000313" key="2">
    <source>
        <dbReference type="EMBL" id="EKC58226.1"/>
    </source>
</evidence>
<evidence type="ECO:0000259" key="1">
    <source>
        <dbReference type="Pfam" id="PF05193"/>
    </source>
</evidence>
<dbReference type="InterPro" id="IPR050626">
    <property type="entry name" value="Peptidase_M16"/>
</dbReference>
<dbReference type="EMBL" id="AJWY01009486">
    <property type="protein sequence ID" value="EKC58226.1"/>
    <property type="molecule type" value="Genomic_DNA"/>
</dbReference>
<feature type="non-terminal residue" evidence="2">
    <location>
        <position position="1"/>
    </location>
</feature>
<name>K1TG34_9ZZZZ</name>
<dbReference type="Gene3D" id="3.30.830.10">
    <property type="entry name" value="Metalloenzyme, LuxS/M16 peptidase-like"/>
    <property type="match status" value="2"/>
</dbReference>
<dbReference type="AlphaFoldDB" id="K1TG34"/>
<sequence length="340" mass="38548">AEKPLLDQIEQLFEVYRKTTDDAERAAIYRQIDSISYEASKYAIPNEYDKLMSAIGALETNANTSMDRTVYIENIPSNQIENWARIQADRFKNVVIRGFHTELETIYEEKNMSLTDDNRKVYTTIGEVLYPNHPYGKQSVLGTQEHLKNPSITNVKNYHTQYYVPNNMAILLSGDFDPDQMIATIDKYFGDMQPNENIPQLAFEPEAPITKPIVKEVYGPDAANVTLAWRTDNAASDDAEYLLLASRILYNGQAGMIDLDLMQQQKVLDAFSYPDQRADYGALVLQGLPKAGQTLDEVRDLLLAEVAKLRNGEFSEELIKAVVNNLKVSTMREEETNVGR</sequence>
<feature type="domain" description="Peptidase M16 C-terminal" evidence="1">
    <location>
        <begin position="153"/>
        <end position="326"/>
    </location>
</feature>
<reference evidence="2" key="1">
    <citation type="journal article" date="2013" name="Environ. Microbiol.">
        <title>Microbiota from the distal guts of lean and obese adolescents exhibit partial functional redundancy besides clear differences in community structure.</title>
        <authorList>
            <person name="Ferrer M."/>
            <person name="Ruiz A."/>
            <person name="Lanza F."/>
            <person name="Haange S.B."/>
            <person name="Oberbach A."/>
            <person name="Till H."/>
            <person name="Bargiela R."/>
            <person name="Campoy C."/>
            <person name="Segura M.T."/>
            <person name="Richter M."/>
            <person name="von Bergen M."/>
            <person name="Seifert J."/>
            <person name="Suarez A."/>
        </authorList>
    </citation>
    <scope>NUCLEOTIDE SEQUENCE</scope>
</reference>
<dbReference type="InterPro" id="IPR007863">
    <property type="entry name" value="Peptidase_M16_C"/>
</dbReference>
<dbReference type="Pfam" id="PF05193">
    <property type="entry name" value="Peptidase_M16_C"/>
    <property type="match status" value="1"/>
</dbReference>
<proteinExistence type="predicted"/>